<keyword evidence="3" id="KW-0813">Transport</keyword>
<evidence type="ECO:0000256" key="3">
    <source>
        <dbReference type="ARBA" id="ARBA00022448"/>
    </source>
</evidence>
<keyword evidence="7 12" id="KW-1133">Transmembrane helix</keyword>
<evidence type="ECO:0000256" key="12">
    <source>
        <dbReference type="SAM" id="Phobius"/>
    </source>
</evidence>
<evidence type="ECO:0000256" key="11">
    <source>
        <dbReference type="ARBA" id="ARBA00067681"/>
    </source>
</evidence>
<evidence type="ECO:0000256" key="6">
    <source>
        <dbReference type="ARBA" id="ARBA00022692"/>
    </source>
</evidence>
<accession>A0A371BCL9</accession>
<evidence type="ECO:0000256" key="10">
    <source>
        <dbReference type="ARBA" id="ARBA00025323"/>
    </source>
</evidence>
<evidence type="ECO:0000313" key="15">
    <source>
        <dbReference type="Proteomes" id="UP000263993"/>
    </source>
</evidence>
<organism evidence="14 15">
    <name type="scientific">Undibacter mobilis</name>
    <dbReference type="NCBI Taxonomy" id="2292256"/>
    <lineage>
        <taxon>Bacteria</taxon>
        <taxon>Pseudomonadati</taxon>
        <taxon>Pseudomonadota</taxon>
        <taxon>Alphaproteobacteria</taxon>
        <taxon>Hyphomicrobiales</taxon>
        <taxon>Nitrobacteraceae</taxon>
        <taxon>Undibacter</taxon>
    </lineage>
</organism>
<dbReference type="PANTHER" id="PTHR30406:SF1">
    <property type="entry name" value="SULFATE TRANSPORT SYSTEM PERMEASE PROTEIN CYSW"/>
    <property type="match status" value="1"/>
</dbReference>
<keyword evidence="5" id="KW-0997">Cell inner membrane</keyword>
<evidence type="ECO:0000313" key="14">
    <source>
        <dbReference type="EMBL" id="RDV05300.1"/>
    </source>
</evidence>
<reference evidence="15" key="1">
    <citation type="submission" date="2018-08" db="EMBL/GenBank/DDBJ databases">
        <authorList>
            <person name="Kim S.-J."/>
            <person name="Jung G.-Y."/>
        </authorList>
    </citation>
    <scope>NUCLEOTIDE SEQUENCE [LARGE SCALE GENOMIC DNA]</scope>
    <source>
        <strain evidence="15">GY_H</strain>
    </source>
</reference>
<dbReference type="NCBIfam" id="TIGR00969">
    <property type="entry name" value="3a0106s02"/>
    <property type="match status" value="1"/>
</dbReference>
<comment type="subunit">
    <text evidence="2">The complex is composed of two ATP-binding proteins (CysA), two transmembrane proteins (CysT and CysW) and a solute-binding protein (CysP).</text>
</comment>
<keyword evidence="6 12" id="KW-0812">Transmembrane</keyword>
<evidence type="ECO:0000256" key="5">
    <source>
        <dbReference type="ARBA" id="ARBA00022519"/>
    </source>
</evidence>
<name>A0A371BCL9_9BRAD</name>
<dbReference type="RefSeq" id="WP_115517326.1">
    <property type="nucleotide sequence ID" value="NZ_QRGO01000001.1"/>
</dbReference>
<proteinExistence type="predicted"/>
<evidence type="ECO:0000256" key="9">
    <source>
        <dbReference type="ARBA" id="ARBA00023136"/>
    </source>
</evidence>
<dbReference type="CDD" id="cd06261">
    <property type="entry name" value="TM_PBP2"/>
    <property type="match status" value="1"/>
</dbReference>
<evidence type="ECO:0000256" key="1">
    <source>
        <dbReference type="ARBA" id="ARBA00004429"/>
    </source>
</evidence>
<dbReference type="Gene3D" id="1.10.3720.10">
    <property type="entry name" value="MetI-like"/>
    <property type="match status" value="1"/>
</dbReference>
<keyword evidence="9 12" id="KW-0472">Membrane</keyword>
<feature type="transmembrane region" description="Helical" evidence="12">
    <location>
        <begin position="102"/>
        <end position="123"/>
    </location>
</feature>
<dbReference type="InterPro" id="IPR035906">
    <property type="entry name" value="MetI-like_sf"/>
</dbReference>
<dbReference type="FunFam" id="1.10.3720.10:FF:000015">
    <property type="entry name" value="Sulfate ABC transporter, permease CysW"/>
    <property type="match status" value="1"/>
</dbReference>
<keyword evidence="15" id="KW-1185">Reference proteome</keyword>
<feature type="transmembrane region" description="Helical" evidence="12">
    <location>
        <begin position="67"/>
        <end position="90"/>
    </location>
</feature>
<evidence type="ECO:0000256" key="2">
    <source>
        <dbReference type="ARBA" id="ARBA00011779"/>
    </source>
</evidence>
<evidence type="ECO:0000259" key="13">
    <source>
        <dbReference type="PROSITE" id="PS50928"/>
    </source>
</evidence>
<keyword evidence="8" id="KW-0764">Sulfate transport</keyword>
<protein>
    <recommendedName>
        <fullName evidence="11">Sulfate transport system permease protein CysW</fullName>
    </recommendedName>
</protein>
<dbReference type="EMBL" id="QRGO01000001">
    <property type="protein sequence ID" value="RDV05300.1"/>
    <property type="molecule type" value="Genomic_DNA"/>
</dbReference>
<feature type="transmembrane region" description="Helical" evidence="12">
    <location>
        <begin position="21"/>
        <end position="47"/>
    </location>
</feature>
<dbReference type="Proteomes" id="UP000263993">
    <property type="component" value="Unassembled WGS sequence"/>
</dbReference>
<comment type="function">
    <text evidence="10">Part of the ABC transporter complex CysAWTP (TC 3.A.1.6.1) involved in sulfate/thiosulfate import. Probably responsible for the translocation of the substrate across the membrane.</text>
</comment>
<dbReference type="InterPro" id="IPR005667">
    <property type="entry name" value="Sulph_transpt2"/>
</dbReference>
<keyword evidence="4" id="KW-1003">Cell membrane</keyword>
<dbReference type="GO" id="GO:0015419">
    <property type="term" value="F:ABC-type sulfate transporter activity"/>
    <property type="evidence" value="ECO:0007669"/>
    <property type="project" value="InterPro"/>
</dbReference>
<comment type="caution">
    <text evidence="14">The sequence shown here is derived from an EMBL/GenBank/DDBJ whole genome shotgun (WGS) entry which is preliminary data.</text>
</comment>
<evidence type="ECO:0000256" key="7">
    <source>
        <dbReference type="ARBA" id="ARBA00022989"/>
    </source>
</evidence>
<dbReference type="InterPro" id="IPR000515">
    <property type="entry name" value="MetI-like"/>
</dbReference>
<feature type="transmembrane region" description="Helical" evidence="12">
    <location>
        <begin position="247"/>
        <end position="269"/>
    </location>
</feature>
<dbReference type="SUPFAM" id="SSF161098">
    <property type="entry name" value="MetI-like"/>
    <property type="match status" value="1"/>
</dbReference>
<feature type="transmembrane region" description="Helical" evidence="12">
    <location>
        <begin position="143"/>
        <end position="163"/>
    </location>
</feature>
<feature type="domain" description="ABC transmembrane type-1" evidence="13">
    <location>
        <begin position="67"/>
        <end position="268"/>
    </location>
</feature>
<dbReference type="NCBIfam" id="TIGR02140">
    <property type="entry name" value="permease_CysW"/>
    <property type="match status" value="1"/>
</dbReference>
<dbReference type="PANTHER" id="PTHR30406">
    <property type="entry name" value="SULFATE TRANSPORT SYSTEM PERMEASE PROTEIN"/>
    <property type="match status" value="1"/>
</dbReference>
<dbReference type="AlphaFoldDB" id="A0A371BCL9"/>
<sequence length="288" mass="30641">MPSERHAAATSATSESAGLRVTLIAVAILFFVLFLLLPLLLVFAEAFRGGLGGFVNAIADPDTQSAIYLTLLIAAISVPANLIFGIAAAWAIAKHDFKGKSFVITLIDLPFSVSPVVAGLVYVLLFGAQGYLGPFLKAQGIEIIFAVPGIVLATIFVTFPFVARELIPLMQEQGTGDEEAALSLGASGFKTFWYVTLPNVKWALLYGVLLCNARAMGEFGAVAVVSGKIRGLTNTMPLHVEILYNEYAFTAAFAVASLLALLALFTLAVKALLEWRYGDQIAASNGRH</sequence>
<evidence type="ECO:0000256" key="8">
    <source>
        <dbReference type="ARBA" id="ARBA00023032"/>
    </source>
</evidence>
<dbReference type="OrthoDB" id="9774448at2"/>
<dbReference type="InterPro" id="IPR011866">
    <property type="entry name" value="CysW_permease"/>
</dbReference>
<feature type="transmembrane region" description="Helical" evidence="12">
    <location>
        <begin position="203"/>
        <end position="227"/>
    </location>
</feature>
<dbReference type="Pfam" id="PF00528">
    <property type="entry name" value="BPD_transp_1"/>
    <property type="match status" value="1"/>
</dbReference>
<gene>
    <name evidence="14" type="primary">cysW</name>
    <name evidence="14" type="ORF">DXH78_12385</name>
</gene>
<evidence type="ECO:0000256" key="4">
    <source>
        <dbReference type="ARBA" id="ARBA00022475"/>
    </source>
</evidence>
<dbReference type="GO" id="GO:0005886">
    <property type="term" value="C:plasma membrane"/>
    <property type="evidence" value="ECO:0007669"/>
    <property type="project" value="UniProtKB-SubCell"/>
</dbReference>
<comment type="subcellular location">
    <subcellularLocation>
        <location evidence="1">Cell inner membrane</location>
        <topology evidence="1">Multi-pass membrane protein</topology>
    </subcellularLocation>
</comment>
<dbReference type="PROSITE" id="PS50928">
    <property type="entry name" value="ABC_TM1"/>
    <property type="match status" value="1"/>
</dbReference>